<comment type="caution">
    <text evidence="10">The sequence shown here is derived from an EMBL/GenBank/DDBJ whole genome shotgun (WGS) entry which is preliminary data.</text>
</comment>
<feature type="transmembrane region" description="Helical" evidence="8">
    <location>
        <begin position="289"/>
        <end position="306"/>
    </location>
</feature>
<dbReference type="InterPro" id="IPR044838">
    <property type="entry name" value="EGY1-like"/>
</dbReference>
<feature type="transmembrane region" description="Helical" evidence="8">
    <location>
        <begin position="114"/>
        <end position="134"/>
    </location>
</feature>
<evidence type="ECO:0000313" key="10">
    <source>
        <dbReference type="EMBL" id="MFC3477469.1"/>
    </source>
</evidence>
<feature type="transmembrane region" description="Helical" evidence="8">
    <location>
        <begin position="146"/>
        <end position="165"/>
    </location>
</feature>
<dbReference type="GO" id="GO:0006508">
    <property type="term" value="P:proteolysis"/>
    <property type="evidence" value="ECO:0007669"/>
    <property type="project" value="UniProtKB-KW"/>
</dbReference>
<keyword evidence="3 8" id="KW-0812">Transmembrane</keyword>
<dbReference type="InterPro" id="IPR008915">
    <property type="entry name" value="Peptidase_M50"/>
</dbReference>
<dbReference type="GO" id="GO:0008233">
    <property type="term" value="F:peptidase activity"/>
    <property type="evidence" value="ECO:0007669"/>
    <property type="project" value="UniProtKB-KW"/>
</dbReference>
<dbReference type="Proteomes" id="UP001595660">
    <property type="component" value="Unassembled WGS sequence"/>
</dbReference>
<evidence type="ECO:0000313" key="11">
    <source>
        <dbReference type="Proteomes" id="UP001595660"/>
    </source>
</evidence>
<dbReference type="GO" id="GO:0016020">
    <property type="term" value="C:membrane"/>
    <property type="evidence" value="ECO:0007669"/>
    <property type="project" value="UniProtKB-SubCell"/>
</dbReference>
<keyword evidence="11" id="KW-1185">Reference proteome</keyword>
<dbReference type="CDD" id="cd06160">
    <property type="entry name" value="S2P-M50_like_2"/>
    <property type="match status" value="1"/>
</dbReference>
<evidence type="ECO:0000256" key="2">
    <source>
        <dbReference type="ARBA" id="ARBA00022670"/>
    </source>
</evidence>
<keyword evidence="6 8" id="KW-1133">Transmembrane helix</keyword>
<proteinExistence type="predicted"/>
<accession>A0ABD5NEH6</accession>
<evidence type="ECO:0000256" key="1">
    <source>
        <dbReference type="ARBA" id="ARBA00004141"/>
    </source>
</evidence>
<evidence type="ECO:0000256" key="4">
    <source>
        <dbReference type="ARBA" id="ARBA00022801"/>
    </source>
</evidence>
<dbReference type="Pfam" id="PF02163">
    <property type="entry name" value="Peptidase_M50"/>
    <property type="match status" value="1"/>
</dbReference>
<feature type="transmembrane region" description="Helical" evidence="8">
    <location>
        <begin position="345"/>
        <end position="367"/>
    </location>
</feature>
<dbReference type="PANTHER" id="PTHR31412:SF0">
    <property type="entry name" value="ZINC METALLOPROTEASE EGY1, CHLOROPLASTIC-RELATED"/>
    <property type="match status" value="1"/>
</dbReference>
<dbReference type="AlphaFoldDB" id="A0ABD5NEH6"/>
<protein>
    <submittedName>
        <fullName evidence="10">Site-2 protease family protein</fullName>
    </submittedName>
</protein>
<organism evidence="10 11">
    <name type="scientific">Halobacterium litoreum</name>
    <dbReference type="NCBI Taxonomy" id="2039234"/>
    <lineage>
        <taxon>Archaea</taxon>
        <taxon>Methanobacteriati</taxon>
        <taxon>Methanobacteriota</taxon>
        <taxon>Stenosarchaea group</taxon>
        <taxon>Halobacteria</taxon>
        <taxon>Halobacteriales</taxon>
        <taxon>Halobacteriaceae</taxon>
        <taxon>Halobacterium</taxon>
    </lineage>
</organism>
<dbReference type="EMBL" id="JBHRWN010000002">
    <property type="protein sequence ID" value="MFC3477469.1"/>
    <property type="molecule type" value="Genomic_DNA"/>
</dbReference>
<keyword evidence="7 8" id="KW-0472">Membrane</keyword>
<keyword evidence="2 10" id="KW-0645">Protease</keyword>
<evidence type="ECO:0000256" key="5">
    <source>
        <dbReference type="ARBA" id="ARBA00022946"/>
    </source>
</evidence>
<dbReference type="RefSeq" id="WP_232571405.1">
    <property type="nucleotide sequence ID" value="NZ_CP089466.1"/>
</dbReference>
<keyword evidence="4" id="KW-0378">Hydrolase</keyword>
<feature type="domain" description="Peptidase M50" evidence="9">
    <location>
        <begin position="120"/>
        <end position="293"/>
    </location>
</feature>
<dbReference type="GeneID" id="69116603"/>
<feature type="transmembrane region" description="Helical" evidence="8">
    <location>
        <begin position="177"/>
        <end position="202"/>
    </location>
</feature>
<feature type="transmembrane region" description="Helical" evidence="8">
    <location>
        <begin position="248"/>
        <end position="268"/>
    </location>
</feature>
<feature type="transmembrane region" description="Helical" evidence="8">
    <location>
        <begin position="87"/>
        <end position="107"/>
    </location>
</feature>
<evidence type="ECO:0000259" key="9">
    <source>
        <dbReference type="Pfam" id="PF02163"/>
    </source>
</evidence>
<sequence>MSAQPPDDAPAPSAFQSVFDVYEVRETDGAVLYFGDPTTDQRTLERTVWPVFRDHGYDVQLAERTGELVLVAQPHEADSGGVPWKNAALFVATLLSTLFVGAQWYYVDPFSPEILRALPFTVAVMGVLGVHEAGHYVMSKYHDVDASLPYFIPFPSLFGTMGAVIRMRGQMPDRDALFDIGAAGPLAGLVAAVVVGAIGLVLPPVSVPPEVVNSASAVEIRFGYPPLLQAVAAVLGEPLAYSDPTKSINPVVMGGWIGMFITFLNLIPVGQLDGGHILRSLVGDTADRIAPLVPTSLFALAGYLYLTNDAGNAAGIWVMWGIMASVVTFMGSVEPIDDRPLDKRRVAVGVLTFALGALCFMPVPIQIVG</sequence>
<feature type="transmembrane region" description="Helical" evidence="8">
    <location>
        <begin position="312"/>
        <end position="333"/>
    </location>
</feature>
<comment type="subcellular location">
    <subcellularLocation>
        <location evidence="1">Membrane</location>
        <topology evidence="1">Multi-pass membrane protein</topology>
    </subcellularLocation>
</comment>
<reference evidence="10 11" key="1">
    <citation type="journal article" date="2019" name="Int. J. Syst. Evol. Microbiol.">
        <title>The Global Catalogue of Microorganisms (GCM) 10K type strain sequencing project: providing services to taxonomists for standard genome sequencing and annotation.</title>
        <authorList>
            <consortium name="The Broad Institute Genomics Platform"/>
            <consortium name="The Broad Institute Genome Sequencing Center for Infectious Disease"/>
            <person name="Wu L."/>
            <person name="Ma J."/>
        </authorList>
    </citation>
    <scope>NUCLEOTIDE SEQUENCE [LARGE SCALE GENOMIC DNA]</scope>
    <source>
        <strain evidence="10 11">CGMCC 1.12562</strain>
    </source>
</reference>
<keyword evidence="5" id="KW-0809">Transit peptide</keyword>
<gene>
    <name evidence="10" type="ORF">ACFOKC_06995</name>
</gene>
<evidence type="ECO:0000256" key="8">
    <source>
        <dbReference type="SAM" id="Phobius"/>
    </source>
</evidence>
<dbReference type="PANTHER" id="PTHR31412">
    <property type="entry name" value="ZINC METALLOPROTEASE EGY1"/>
    <property type="match status" value="1"/>
</dbReference>
<name>A0ABD5NEH6_9EURY</name>
<evidence type="ECO:0000256" key="7">
    <source>
        <dbReference type="ARBA" id="ARBA00023136"/>
    </source>
</evidence>
<evidence type="ECO:0000256" key="6">
    <source>
        <dbReference type="ARBA" id="ARBA00022989"/>
    </source>
</evidence>
<evidence type="ECO:0000256" key="3">
    <source>
        <dbReference type="ARBA" id="ARBA00022692"/>
    </source>
</evidence>